<protein>
    <submittedName>
        <fullName evidence="1">Uncharacterized protein</fullName>
    </submittedName>
</protein>
<organism evidence="1">
    <name type="scientific">marine sediment metagenome</name>
    <dbReference type="NCBI Taxonomy" id="412755"/>
    <lineage>
        <taxon>unclassified sequences</taxon>
        <taxon>metagenomes</taxon>
        <taxon>ecological metagenomes</taxon>
    </lineage>
</organism>
<name>A0A0F9JJ83_9ZZZZ</name>
<gene>
    <name evidence="1" type="ORF">LCGC14_1445930</name>
    <name evidence="2" type="ORF">LCGC14_1445940</name>
</gene>
<evidence type="ECO:0000313" key="2">
    <source>
        <dbReference type="EMBL" id="KKM69920.1"/>
    </source>
</evidence>
<accession>A0A0F9JJ83</accession>
<proteinExistence type="predicted"/>
<evidence type="ECO:0000313" key="1">
    <source>
        <dbReference type="EMBL" id="KKM69919.1"/>
    </source>
</evidence>
<comment type="caution">
    <text evidence="1">The sequence shown here is derived from an EMBL/GenBank/DDBJ whole genome shotgun (WGS) entry which is preliminary data.</text>
</comment>
<dbReference type="EMBL" id="LAZR01009909">
    <property type="protein sequence ID" value="KKM69919.1"/>
    <property type="molecule type" value="Genomic_DNA"/>
</dbReference>
<dbReference type="EMBL" id="LAZR01009909">
    <property type="protein sequence ID" value="KKM69920.1"/>
    <property type="molecule type" value="Genomic_DNA"/>
</dbReference>
<sequence>MDMKISPSSQAADDCTAHGCATVARTEAKLLIVCHEGTERRWNPLSAKLHER</sequence>
<reference evidence="1" key="1">
    <citation type="journal article" date="2015" name="Nature">
        <title>Complex archaea that bridge the gap between prokaryotes and eukaryotes.</title>
        <authorList>
            <person name="Spang A."/>
            <person name="Saw J.H."/>
            <person name="Jorgensen S.L."/>
            <person name="Zaremba-Niedzwiedzka K."/>
            <person name="Martijn J."/>
            <person name="Lind A.E."/>
            <person name="van Eijk R."/>
            <person name="Schleper C."/>
            <person name="Guy L."/>
            <person name="Ettema T.J."/>
        </authorList>
    </citation>
    <scope>NUCLEOTIDE SEQUENCE</scope>
</reference>
<dbReference type="AlphaFoldDB" id="A0A0F9JJ83"/>